<gene>
    <name evidence="3" type="ORF">UT63_C0077G0005</name>
</gene>
<dbReference type="CDD" id="cd02414">
    <property type="entry name" value="KH-II_Jag"/>
    <property type="match status" value="1"/>
</dbReference>
<reference evidence="3 4" key="1">
    <citation type="journal article" date="2015" name="Nature">
        <title>rRNA introns, odd ribosomes, and small enigmatic genomes across a large radiation of phyla.</title>
        <authorList>
            <person name="Brown C.T."/>
            <person name="Hug L.A."/>
            <person name="Thomas B.C."/>
            <person name="Sharon I."/>
            <person name="Castelle C.J."/>
            <person name="Singh A."/>
            <person name="Wilkins M.J."/>
            <person name="Williams K.H."/>
            <person name="Banfield J.F."/>
        </authorList>
    </citation>
    <scope>NUCLEOTIDE SEQUENCE [LARGE SCALE GENOMIC DNA]</scope>
</reference>
<feature type="compositionally biased region" description="Acidic residues" evidence="1">
    <location>
        <begin position="131"/>
        <end position="141"/>
    </location>
</feature>
<dbReference type="GO" id="GO:0003723">
    <property type="term" value="F:RNA binding"/>
    <property type="evidence" value="ECO:0007669"/>
    <property type="project" value="InterPro"/>
</dbReference>
<evidence type="ECO:0000313" key="4">
    <source>
        <dbReference type="Proteomes" id="UP000034539"/>
    </source>
</evidence>
<dbReference type="SMART" id="SM00393">
    <property type="entry name" value="R3H"/>
    <property type="match status" value="1"/>
</dbReference>
<dbReference type="EMBL" id="LBXN01000077">
    <property type="protein sequence ID" value="KKR31253.1"/>
    <property type="molecule type" value="Genomic_DNA"/>
</dbReference>
<evidence type="ECO:0000313" key="3">
    <source>
        <dbReference type="EMBL" id="KKR31253.1"/>
    </source>
</evidence>
<dbReference type="PROSITE" id="PS51061">
    <property type="entry name" value="R3H"/>
    <property type="match status" value="1"/>
</dbReference>
<dbReference type="InterPro" id="IPR015946">
    <property type="entry name" value="KH_dom-like_a/b"/>
</dbReference>
<feature type="region of interest" description="Disordered" evidence="1">
    <location>
        <begin position="131"/>
        <end position="152"/>
    </location>
</feature>
<evidence type="ECO:0000256" key="1">
    <source>
        <dbReference type="SAM" id="MobiDB-lite"/>
    </source>
</evidence>
<protein>
    <submittedName>
        <fullName evidence="3">Single-stranded nucleic acid binding R3H domain protein</fullName>
    </submittedName>
</protein>
<sequence>MTKDTEKIVKKTTEELLEKLQIVAPVTVREDSENTYRIDIQTEETGLLIGFHGETLNSLQLLLGVLVYKQIGEWVRLVVNVGDYRQKREETVKQMVKSAKAEVLSTRESIVLPYLTPLERRIVHMVLTDDPDVSSESEGEGEERRVVIKPKV</sequence>
<dbReference type="InterPro" id="IPR036867">
    <property type="entry name" value="R3H_dom_sf"/>
</dbReference>
<dbReference type="PANTHER" id="PTHR35800">
    <property type="entry name" value="PROTEIN JAG"/>
    <property type="match status" value="1"/>
</dbReference>
<evidence type="ECO:0000259" key="2">
    <source>
        <dbReference type="PROSITE" id="PS51061"/>
    </source>
</evidence>
<dbReference type="AlphaFoldDB" id="A0A0G0PTN3"/>
<comment type="caution">
    <text evidence="3">The sequence shown here is derived from an EMBL/GenBank/DDBJ whole genome shotgun (WGS) entry which is preliminary data.</text>
</comment>
<dbReference type="Pfam" id="PF13083">
    <property type="entry name" value="KH_KhpA-B"/>
    <property type="match status" value="1"/>
</dbReference>
<dbReference type="InterPro" id="IPR038008">
    <property type="entry name" value="Jag_KH"/>
</dbReference>
<dbReference type="Gene3D" id="3.30.1370.50">
    <property type="entry name" value="R3H-like domain"/>
    <property type="match status" value="1"/>
</dbReference>
<dbReference type="Pfam" id="PF01424">
    <property type="entry name" value="R3H"/>
    <property type="match status" value="1"/>
</dbReference>
<dbReference type="Gene3D" id="3.30.300.20">
    <property type="match status" value="1"/>
</dbReference>
<name>A0A0G0PTN3_9BACT</name>
<proteinExistence type="predicted"/>
<dbReference type="InterPro" id="IPR001374">
    <property type="entry name" value="R3H_dom"/>
</dbReference>
<dbReference type="PANTHER" id="PTHR35800:SF1">
    <property type="entry name" value="RNA-BINDING PROTEIN KHPB"/>
    <property type="match status" value="1"/>
</dbReference>
<accession>A0A0G0PTN3</accession>
<dbReference type="Proteomes" id="UP000034539">
    <property type="component" value="Unassembled WGS sequence"/>
</dbReference>
<dbReference type="InterPro" id="IPR039247">
    <property type="entry name" value="KhpB"/>
</dbReference>
<dbReference type="SUPFAM" id="SSF82708">
    <property type="entry name" value="R3H domain"/>
    <property type="match status" value="1"/>
</dbReference>
<organism evidence="3 4">
    <name type="scientific">Candidatus Gottesmanbacteria bacterium GW2011_GWC2_39_8</name>
    <dbReference type="NCBI Taxonomy" id="1618450"/>
    <lineage>
        <taxon>Bacteria</taxon>
        <taxon>Candidatus Gottesmaniibacteriota</taxon>
    </lineage>
</organism>
<feature type="domain" description="R3H" evidence="2">
    <location>
        <begin position="86"/>
        <end position="152"/>
    </location>
</feature>